<dbReference type="AlphaFoldDB" id="A0A841QAH1"/>
<dbReference type="EMBL" id="JACHGH010000018">
    <property type="protein sequence ID" value="MBB6455283.1"/>
    <property type="molecule type" value="Genomic_DNA"/>
</dbReference>
<feature type="domain" description="Thioredoxin" evidence="7">
    <location>
        <begin position="38"/>
        <end position="178"/>
    </location>
</feature>
<evidence type="ECO:0000313" key="9">
    <source>
        <dbReference type="Proteomes" id="UP000581688"/>
    </source>
</evidence>
<evidence type="ECO:0000259" key="7">
    <source>
        <dbReference type="PROSITE" id="PS51352"/>
    </source>
</evidence>
<dbReference type="GO" id="GO:0030313">
    <property type="term" value="C:cell envelope"/>
    <property type="evidence" value="ECO:0007669"/>
    <property type="project" value="UniProtKB-SubCell"/>
</dbReference>
<dbReference type="GO" id="GO:0016209">
    <property type="term" value="F:antioxidant activity"/>
    <property type="evidence" value="ECO:0007669"/>
    <property type="project" value="InterPro"/>
</dbReference>
<dbReference type="RefSeq" id="WP_174497756.1">
    <property type="nucleotide sequence ID" value="NZ_CADDWK010000019.1"/>
</dbReference>
<keyword evidence="3" id="KW-0735">Signal-anchor</keyword>
<comment type="caution">
    <text evidence="8">The sequence shown here is derived from an EMBL/GenBank/DDBJ whole genome shotgun (WGS) entry which is preliminary data.</text>
</comment>
<dbReference type="Proteomes" id="UP000581688">
    <property type="component" value="Unassembled WGS sequence"/>
</dbReference>
<dbReference type="GO" id="GO:0017004">
    <property type="term" value="P:cytochrome complex assembly"/>
    <property type="evidence" value="ECO:0007669"/>
    <property type="project" value="UniProtKB-KW"/>
</dbReference>
<dbReference type="InterPro" id="IPR036249">
    <property type="entry name" value="Thioredoxin-like_sf"/>
</dbReference>
<proteinExistence type="predicted"/>
<dbReference type="PANTHER" id="PTHR42852">
    <property type="entry name" value="THIOL:DISULFIDE INTERCHANGE PROTEIN DSBE"/>
    <property type="match status" value="1"/>
</dbReference>
<keyword evidence="5" id="KW-0676">Redox-active center</keyword>
<evidence type="ECO:0000256" key="3">
    <source>
        <dbReference type="ARBA" id="ARBA00022968"/>
    </source>
</evidence>
<keyword evidence="4" id="KW-1015">Disulfide bond</keyword>
<keyword evidence="2" id="KW-0201">Cytochrome c-type biogenesis</keyword>
<dbReference type="InterPro" id="IPR017937">
    <property type="entry name" value="Thioredoxin_CS"/>
</dbReference>
<evidence type="ECO:0000256" key="5">
    <source>
        <dbReference type="ARBA" id="ARBA00023284"/>
    </source>
</evidence>
<evidence type="ECO:0000256" key="1">
    <source>
        <dbReference type="ARBA" id="ARBA00004196"/>
    </source>
</evidence>
<evidence type="ECO:0000313" key="8">
    <source>
        <dbReference type="EMBL" id="MBB6455283.1"/>
    </source>
</evidence>
<accession>A0A841QAH1</accession>
<keyword evidence="6" id="KW-0812">Transmembrane</keyword>
<dbReference type="PROSITE" id="PS00194">
    <property type="entry name" value="THIOREDOXIN_1"/>
    <property type="match status" value="1"/>
</dbReference>
<gene>
    <name evidence="8" type="ORF">HNQ94_003783</name>
</gene>
<dbReference type="GO" id="GO:0016491">
    <property type="term" value="F:oxidoreductase activity"/>
    <property type="evidence" value="ECO:0007669"/>
    <property type="project" value="InterPro"/>
</dbReference>
<evidence type="ECO:0000256" key="4">
    <source>
        <dbReference type="ARBA" id="ARBA00023157"/>
    </source>
</evidence>
<keyword evidence="6" id="KW-1133">Transmembrane helix</keyword>
<keyword evidence="9" id="KW-1185">Reference proteome</keyword>
<feature type="transmembrane region" description="Helical" evidence="6">
    <location>
        <begin position="9"/>
        <end position="28"/>
    </location>
</feature>
<dbReference type="InterPro" id="IPR013766">
    <property type="entry name" value="Thioredoxin_domain"/>
</dbReference>
<evidence type="ECO:0000256" key="2">
    <source>
        <dbReference type="ARBA" id="ARBA00022748"/>
    </source>
</evidence>
<dbReference type="PANTHER" id="PTHR42852:SF6">
    <property type="entry name" value="THIOL:DISULFIDE INTERCHANGE PROTEIN DSBE"/>
    <property type="match status" value="1"/>
</dbReference>
<organism evidence="8 9">
    <name type="scientific">Salirhabdus euzebyi</name>
    <dbReference type="NCBI Taxonomy" id="394506"/>
    <lineage>
        <taxon>Bacteria</taxon>
        <taxon>Bacillati</taxon>
        <taxon>Bacillota</taxon>
        <taxon>Bacilli</taxon>
        <taxon>Bacillales</taxon>
        <taxon>Bacillaceae</taxon>
        <taxon>Salirhabdus</taxon>
    </lineage>
</organism>
<evidence type="ECO:0000256" key="6">
    <source>
        <dbReference type="SAM" id="Phobius"/>
    </source>
</evidence>
<reference evidence="8 9" key="1">
    <citation type="submission" date="2020-08" db="EMBL/GenBank/DDBJ databases">
        <title>Genomic Encyclopedia of Type Strains, Phase IV (KMG-IV): sequencing the most valuable type-strain genomes for metagenomic binning, comparative biology and taxonomic classification.</title>
        <authorList>
            <person name="Goeker M."/>
        </authorList>
    </citation>
    <scope>NUCLEOTIDE SEQUENCE [LARGE SCALE GENOMIC DNA]</scope>
    <source>
        <strain evidence="8 9">DSM 19612</strain>
    </source>
</reference>
<dbReference type="CDD" id="cd02966">
    <property type="entry name" value="TlpA_like_family"/>
    <property type="match status" value="1"/>
</dbReference>
<keyword evidence="6" id="KW-0472">Membrane</keyword>
<dbReference type="Gene3D" id="3.40.30.10">
    <property type="entry name" value="Glutaredoxin"/>
    <property type="match status" value="1"/>
</dbReference>
<dbReference type="InterPro" id="IPR000866">
    <property type="entry name" value="AhpC/TSA"/>
</dbReference>
<dbReference type="Pfam" id="PF00578">
    <property type="entry name" value="AhpC-TSA"/>
    <property type="match status" value="1"/>
</dbReference>
<sequence>MANKKQKRLIFRTIVLLILLGAVVFALVTNLNNDNEVLEEGQLAKNFELAQIGANNTFNLHDDFKGKGVMLNFWATYCEPCKDEMPYMEQLYPKFKEKGVEILAVSLDSTTLVIENFMKKNNLTFPIVHDKRGEVMDAYNIVPIPTTYFIHPDGTIARIVEGPLTLSNLESYLNEIVPDS</sequence>
<dbReference type="InterPro" id="IPR050553">
    <property type="entry name" value="Thioredoxin_ResA/DsbE_sf"/>
</dbReference>
<dbReference type="PROSITE" id="PS51352">
    <property type="entry name" value="THIOREDOXIN_2"/>
    <property type="match status" value="1"/>
</dbReference>
<comment type="subcellular location">
    <subcellularLocation>
        <location evidence="1">Cell envelope</location>
    </subcellularLocation>
</comment>
<dbReference type="NCBIfam" id="NF002854">
    <property type="entry name" value="PRK03147.1"/>
    <property type="match status" value="1"/>
</dbReference>
<name>A0A841QAH1_9BACI</name>
<protein>
    <submittedName>
        <fullName evidence="8">Peroxiredoxin</fullName>
    </submittedName>
</protein>
<dbReference type="SUPFAM" id="SSF52833">
    <property type="entry name" value="Thioredoxin-like"/>
    <property type="match status" value="1"/>
</dbReference>